<gene>
    <name evidence="4" type="ORF">TRICI_005150</name>
</gene>
<evidence type="ECO:0000313" key="4">
    <source>
        <dbReference type="EMBL" id="KAA8906485.1"/>
    </source>
</evidence>
<dbReference type="AlphaFoldDB" id="A0A642V0M1"/>
<proteinExistence type="predicted"/>
<evidence type="ECO:0008006" key="6">
    <source>
        <dbReference type="Google" id="ProtNLM"/>
    </source>
</evidence>
<reference evidence="4" key="1">
    <citation type="journal article" date="2019" name="G3 (Bethesda)">
        <title>Genome Assemblies of Two Rare Opportunistic Yeast Pathogens: Diutina rugosa (syn. Candida rugosa) and Trichomonascus ciferrii (syn. Candida ciferrii).</title>
        <authorList>
            <person name="Mixao V."/>
            <person name="Saus E."/>
            <person name="Hansen A.P."/>
            <person name="Lass-Florl C."/>
            <person name="Gabaldon T."/>
        </authorList>
    </citation>
    <scope>NUCLEOTIDE SEQUENCE</scope>
    <source>
        <strain evidence="4">CBS 4856</strain>
    </source>
</reference>
<dbReference type="Pfam" id="PF13181">
    <property type="entry name" value="TPR_8"/>
    <property type="match status" value="1"/>
</dbReference>
<dbReference type="PANTHER" id="PTHR22904:SF523">
    <property type="entry name" value="STRESS-INDUCED-PHOSPHOPROTEIN 1"/>
    <property type="match status" value="1"/>
</dbReference>
<dbReference type="PROSITE" id="PS50005">
    <property type="entry name" value="TPR"/>
    <property type="match status" value="1"/>
</dbReference>
<organism evidence="4 5">
    <name type="scientific">Trichomonascus ciferrii</name>
    <dbReference type="NCBI Taxonomy" id="44093"/>
    <lineage>
        <taxon>Eukaryota</taxon>
        <taxon>Fungi</taxon>
        <taxon>Dikarya</taxon>
        <taxon>Ascomycota</taxon>
        <taxon>Saccharomycotina</taxon>
        <taxon>Dipodascomycetes</taxon>
        <taxon>Dipodascales</taxon>
        <taxon>Trichomonascaceae</taxon>
        <taxon>Trichomonascus</taxon>
        <taxon>Trichomonascus ciferrii complex</taxon>
    </lineage>
</organism>
<dbReference type="InterPro" id="IPR019734">
    <property type="entry name" value="TPR_rpt"/>
</dbReference>
<name>A0A642V0M1_9ASCO</name>
<keyword evidence="1" id="KW-0677">Repeat</keyword>
<dbReference type="GO" id="GO:0051879">
    <property type="term" value="F:Hsp90 protein binding"/>
    <property type="evidence" value="ECO:0007669"/>
    <property type="project" value="TreeGrafter"/>
</dbReference>
<evidence type="ECO:0000256" key="3">
    <source>
        <dbReference type="PROSITE-ProRule" id="PRU00339"/>
    </source>
</evidence>
<dbReference type="Gene3D" id="1.25.40.10">
    <property type="entry name" value="Tetratricopeptide repeat domain"/>
    <property type="match status" value="1"/>
</dbReference>
<dbReference type="VEuPathDB" id="FungiDB:TRICI_005150"/>
<dbReference type="EMBL" id="SWFS01000396">
    <property type="protein sequence ID" value="KAA8906485.1"/>
    <property type="molecule type" value="Genomic_DNA"/>
</dbReference>
<keyword evidence="5" id="KW-1185">Reference proteome</keyword>
<comment type="caution">
    <text evidence="4">The sequence shown here is derived from an EMBL/GenBank/DDBJ whole genome shotgun (WGS) entry which is preliminary data.</text>
</comment>
<accession>A0A642V0M1</accession>
<dbReference type="InterPro" id="IPR011990">
    <property type="entry name" value="TPR-like_helical_dom_sf"/>
</dbReference>
<evidence type="ECO:0000313" key="5">
    <source>
        <dbReference type="Proteomes" id="UP000761534"/>
    </source>
</evidence>
<evidence type="ECO:0000256" key="1">
    <source>
        <dbReference type="ARBA" id="ARBA00022737"/>
    </source>
</evidence>
<sequence length="199" mass="22471">MTLPINVDPASKKVSVDDSYFEDLNEKQAKELRTQIDQLNSLNRYMVGLNSDVPPTPEHITQQVTTQVNKLKETGTLAVKQDKLKEAIKHFSLAIDMALKRPPWEATQYTIEELCKCLGPRADAYMSQNLWPDAYCDAALLVLLKPMDAKNHYRKGRCLESVRKYNEAKAAYTAGLSISPEDSDLKASLKEVNELLKKN</sequence>
<evidence type="ECO:0000256" key="2">
    <source>
        <dbReference type="ARBA" id="ARBA00022803"/>
    </source>
</evidence>
<feature type="repeat" description="TPR" evidence="3">
    <location>
        <begin position="149"/>
        <end position="182"/>
    </location>
</feature>
<dbReference type="SUPFAM" id="SSF48452">
    <property type="entry name" value="TPR-like"/>
    <property type="match status" value="1"/>
</dbReference>
<dbReference type="SMART" id="SM00028">
    <property type="entry name" value="TPR"/>
    <property type="match status" value="2"/>
</dbReference>
<dbReference type="Proteomes" id="UP000761534">
    <property type="component" value="Unassembled WGS sequence"/>
</dbReference>
<dbReference type="OrthoDB" id="433738at2759"/>
<dbReference type="PANTHER" id="PTHR22904">
    <property type="entry name" value="TPR REPEAT CONTAINING PROTEIN"/>
    <property type="match status" value="1"/>
</dbReference>
<keyword evidence="2 3" id="KW-0802">TPR repeat</keyword>
<protein>
    <recommendedName>
        <fullName evidence="6">Translocation protein SEC72</fullName>
    </recommendedName>
</protein>